<evidence type="ECO:0000256" key="1">
    <source>
        <dbReference type="ARBA" id="ARBA00023015"/>
    </source>
</evidence>
<keyword evidence="2" id="KW-0238">DNA-binding</keyword>
<evidence type="ECO:0000313" key="6">
    <source>
        <dbReference type="EMBL" id="NOU89335.1"/>
    </source>
</evidence>
<dbReference type="InterPro" id="IPR001347">
    <property type="entry name" value="SIS_dom"/>
</dbReference>
<dbReference type="PANTHER" id="PTHR30514:SF18">
    <property type="entry name" value="RPIR-FAMILY TRANSCRIPTIONAL REGULATOR"/>
    <property type="match status" value="1"/>
</dbReference>
<feature type="domain" description="HTH rpiR-type" evidence="4">
    <location>
        <begin position="4"/>
        <end position="80"/>
    </location>
</feature>
<dbReference type="EMBL" id="WHOC01000148">
    <property type="protein sequence ID" value="NOU89335.1"/>
    <property type="molecule type" value="Genomic_DNA"/>
</dbReference>
<keyword evidence="7" id="KW-1185">Reference proteome</keyword>
<dbReference type="InterPro" id="IPR046348">
    <property type="entry name" value="SIS_dom_sf"/>
</dbReference>
<dbReference type="InterPro" id="IPR009057">
    <property type="entry name" value="Homeodomain-like_sf"/>
</dbReference>
<evidence type="ECO:0000256" key="2">
    <source>
        <dbReference type="ARBA" id="ARBA00023125"/>
    </source>
</evidence>
<dbReference type="PANTHER" id="PTHR30514">
    <property type="entry name" value="GLUCOKINASE"/>
    <property type="match status" value="1"/>
</dbReference>
<protein>
    <submittedName>
        <fullName evidence="6">SIS domain-containing protein</fullName>
    </submittedName>
</protein>
<name>A0ABX1Z7H8_9BACL</name>
<evidence type="ECO:0000256" key="3">
    <source>
        <dbReference type="ARBA" id="ARBA00023163"/>
    </source>
</evidence>
<reference evidence="6 7" key="1">
    <citation type="submission" date="2019-10" db="EMBL/GenBank/DDBJ databases">
        <title>Description of Paenibacillus choica sp. nov.</title>
        <authorList>
            <person name="Carlier A."/>
            <person name="Qi S."/>
        </authorList>
    </citation>
    <scope>NUCLEOTIDE SEQUENCE [LARGE SCALE GENOMIC DNA]</scope>
    <source>
        <strain evidence="6 7">LMG 31460</strain>
    </source>
</reference>
<dbReference type="PROSITE" id="PS51071">
    <property type="entry name" value="HTH_RPIR"/>
    <property type="match status" value="1"/>
</dbReference>
<proteinExistence type="predicted"/>
<keyword evidence="3" id="KW-0804">Transcription</keyword>
<dbReference type="Proteomes" id="UP000658690">
    <property type="component" value="Unassembled WGS sequence"/>
</dbReference>
<dbReference type="CDD" id="cd05013">
    <property type="entry name" value="SIS_RpiR"/>
    <property type="match status" value="1"/>
</dbReference>
<evidence type="ECO:0000259" key="5">
    <source>
        <dbReference type="PROSITE" id="PS51464"/>
    </source>
</evidence>
<dbReference type="InterPro" id="IPR035472">
    <property type="entry name" value="RpiR-like_SIS"/>
</dbReference>
<gene>
    <name evidence="6" type="ORF">GC102_26860</name>
</gene>
<dbReference type="SUPFAM" id="SSF53697">
    <property type="entry name" value="SIS domain"/>
    <property type="match status" value="1"/>
</dbReference>
<dbReference type="RefSeq" id="WP_171692294.1">
    <property type="nucleotide sequence ID" value="NZ_WHOC01000148.1"/>
</dbReference>
<accession>A0ABX1Z7H8</accession>
<feature type="domain" description="SIS" evidence="5">
    <location>
        <begin position="132"/>
        <end position="263"/>
    </location>
</feature>
<dbReference type="SUPFAM" id="SSF46689">
    <property type="entry name" value="Homeodomain-like"/>
    <property type="match status" value="1"/>
</dbReference>
<dbReference type="Pfam" id="PF01418">
    <property type="entry name" value="HTH_6"/>
    <property type="match status" value="1"/>
</dbReference>
<dbReference type="Gene3D" id="1.10.10.10">
    <property type="entry name" value="Winged helix-like DNA-binding domain superfamily/Winged helix DNA-binding domain"/>
    <property type="match status" value="1"/>
</dbReference>
<evidence type="ECO:0000313" key="7">
    <source>
        <dbReference type="Proteomes" id="UP000658690"/>
    </source>
</evidence>
<comment type="caution">
    <text evidence="6">The sequence shown here is derived from an EMBL/GenBank/DDBJ whole genome shotgun (WGS) entry which is preliminary data.</text>
</comment>
<keyword evidence="1" id="KW-0805">Transcription regulation</keyword>
<evidence type="ECO:0000259" key="4">
    <source>
        <dbReference type="PROSITE" id="PS51071"/>
    </source>
</evidence>
<organism evidence="6 7">
    <name type="scientific">Paenibacillus germinis</name>
    <dbReference type="NCBI Taxonomy" id="2654979"/>
    <lineage>
        <taxon>Bacteria</taxon>
        <taxon>Bacillati</taxon>
        <taxon>Bacillota</taxon>
        <taxon>Bacilli</taxon>
        <taxon>Bacillales</taxon>
        <taxon>Paenibacillaceae</taxon>
        <taxon>Paenibacillus</taxon>
    </lineage>
</organism>
<dbReference type="InterPro" id="IPR000281">
    <property type="entry name" value="HTH_RpiR"/>
</dbReference>
<dbReference type="Pfam" id="PF01380">
    <property type="entry name" value="SIS"/>
    <property type="match status" value="1"/>
</dbReference>
<dbReference type="InterPro" id="IPR036388">
    <property type="entry name" value="WH-like_DNA-bd_sf"/>
</dbReference>
<dbReference type="PROSITE" id="PS51464">
    <property type="entry name" value="SIS"/>
    <property type="match status" value="1"/>
</dbReference>
<dbReference type="Gene3D" id="3.40.50.10490">
    <property type="entry name" value="Glucose-6-phosphate isomerase like protein, domain 1"/>
    <property type="match status" value="1"/>
</dbReference>
<dbReference type="InterPro" id="IPR047640">
    <property type="entry name" value="RpiR-like"/>
</dbReference>
<sequence>MENMSFEQLVKERFNELSPGQKKVAEYLVQQPEEAVFSKAAQIGRKVEVSETTVIRLSYALGFSGFTDMQEKIQRQLFVSNHQSPIVSDINSSVHFELSDKEISPYAEVIENEILYFRQMIEQLKTEEMDKVIDRLIHADQILIAGFGASYAAAYWFSYTLGMLRENVTVCHQTGEFYQKICNLTEKSAVVVLSFPRYSKDALHVAECAKKLGIPLISVTDRMLSPVGRISDITLTTNVESDSIATIFSFLFLIIEGINHKDKARIQKRQQKLEQLYSSYEVFIE</sequence>